<keyword evidence="3" id="KW-0472">Membrane</keyword>
<keyword evidence="2" id="KW-0233">DNA recombination</keyword>
<organism evidence="4">
    <name type="scientific">freshwater metagenome</name>
    <dbReference type="NCBI Taxonomy" id="449393"/>
    <lineage>
        <taxon>unclassified sequences</taxon>
        <taxon>metagenomes</taxon>
        <taxon>ecological metagenomes</taxon>
    </lineage>
</organism>
<keyword evidence="3" id="KW-0812">Transmembrane</keyword>
<evidence type="ECO:0000256" key="1">
    <source>
        <dbReference type="ARBA" id="ARBA00023054"/>
    </source>
</evidence>
<dbReference type="PANTHER" id="PTHR30563">
    <property type="entry name" value="DNA RECOMBINATION PROTEIN RMUC"/>
    <property type="match status" value="1"/>
</dbReference>
<proteinExistence type="predicted"/>
<dbReference type="EMBL" id="CAFBMO010000081">
    <property type="protein sequence ID" value="CAB4916340.1"/>
    <property type="molecule type" value="Genomic_DNA"/>
</dbReference>
<dbReference type="EMBL" id="CAEZWR010000051">
    <property type="protein sequence ID" value="CAB4661463.1"/>
    <property type="molecule type" value="Genomic_DNA"/>
</dbReference>
<dbReference type="PANTHER" id="PTHR30563:SF0">
    <property type="entry name" value="DNA RECOMBINATION PROTEIN RMUC"/>
    <property type="match status" value="1"/>
</dbReference>
<name>A0A6J6LLF0_9ZZZZ</name>
<evidence type="ECO:0000313" key="4">
    <source>
        <dbReference type="EMBL" id="CAB4661463.1"/>
    </source>
</evidence>
<dbReference type="Pfam" id="PF02646">
    <property type="entry name" value="RmuC"/>
    <property type="match status" value="1"/>
</dbReference>
<sequence>MATSNLSLESVLLLLAIGAFVGACAASVFFLMRRRNDAQADAAVVDALTPVAESLKALAAQVERHERTNVAAQTELRTTLTTTWENQVQVLQRSTDDVRREASRLAEVLSRSGARGRWGEMQLRRLVEASGLLDRVDFVEQASFDSHDGVGRPDMIIRLAGDRSVVIDAKVPLAAFLEAEQTTDEASLQLRLHQHAAAVIRHIDALKARDYQRMVPNNAEFVVMFLPSEALLETALQMRPDLLDYAFERNIVPATPTTLFALLRTVSLTWRQEQLAEHAEEIRVLGVELHRRLVTMASHFAKVGNSLDSAVAQYNKAVGSLESRVLVTARQFGELGTGDAELEAPTLLHTTTRPLSAPELIADVS</sequence>
<protein>
    <submittedName>
        <fullName evidence="4">Unannotated protein</fullName>
    </submittedName>
</protein>
<dbReference type="GO" id="GO:0006310">
    <property type="term" value="P:DNA recombination"/>
    <property type="evidence" value="ECO:0007669"/>
    <property type="project" value="UniProtKB-KW"/>
</dbReference>
<evidence type="ECO:0000313" key="5">
    <source>
        <dbReference type="EMBL" id="CAB4916340.1"/>
    </source>
</evidence>
<dbReference type="AlphaFoldDB" id="A0A6J6LLF0"/>
<reference evidence="4" key="1">
    <citation type="submission" date="2020-05" db="EMBL/GenBank/DDBJ databases">
        <authorList>
            <person name="Chiriac C."/>
            <person name="Salcher M."/>
            <person name="Ghai R."/>
            <person name="Kavagutti S V."/>
        </authorList>
    </citation>
    <scope>NUCLEOTIDE SEQUENCE</scope>
</reference>
<dbReference type="InterPro" id="IPR003798">
    <property type="entry name" value="DNA_recombination_RmuC"/>
</dbReference>
<keyword evidence="3" id="KW-1133">Transmembrane helix</keyword>
<feature type="transmembrane region" description="Helical" evidence="3">
    <location>
        <begin position="12"/>
        <end position="32"/>
    </location>
</feature>
<evidence type="ECO:0000256" key="3">
    <source>
        <dbReference type="SAM" id="Phobius"/>
    </source>
</evidence>
<gene>
    <name evidence="4" type="ORF">UFOPK2282_00575</name>
    <name evidence="5" type="ORF">UFOPK3576_01441</name>
</gene>
<keyword evidence="1" id="KW-0175">Coiled coil</keyword>
<evidence type="ECO:0000256" key="2">
    <source>
        <dbReference type="ARBA" id="ARBA00023172"/>
    </source>
</evidence>
<accession>A0A6J6LLF0</accession>